<accession>A0A9K3PIC8</accession>
<feature type="region of interest" description="Disordered" evidence="1">
    <location>
        <begin position="21"/>
        <end position="78"/>
    </location>
</feature>
<gene>
    <name evidence="2" type="ORF">IV203_017060</name>
</gene>
<dbReference type="OrthoDB" id="44457at2759"/>
<comment type="caution">
    <text evidence="2">The sequence shown here is derived from an EMBL/GenBank/DDBJ whole genome shotgun (WGS) entry which is preliminary data.</text>
</comment>
<feature type="compositionally biased region" description="Basic and acidic residues" evidence="1">
    <location>
        <begin position="45"/>
        <end position="67"/>
    </location>
</feature>
<keyword evidence="3" id="KW-1185">Reference proteome</keyword>
<proteinExistence type="predicted"/>
<dbReference type="EMBL" id="JAGRRH010000020">
    <property type="protein sequence ID" value="KAG7348355.1"/>
    <property type="molecule type" value="Genomic_DNA"/>
</dbReference>
<dbReference type="AlphaFoldDB" id="A0A9K3PIC8"/>
<name>A0A9K3PIC8_9STRA</name>
<organism evidence="2 3">
    <name type="scientific">Nitzschia inconspicua</name>
    <dbReference type="NCBI Taxonomy" id="303405"/>
    <lineage>
        <taxon>Eukaryota</taxon>
        <taxon>Sar</taxon>
        <taxon>Stramenopiles</taxon>
        <taxon>Ochrophyta</taxon>
        <taxon>Bacillariophyta</taxon>
        <taxon>Bacillariophyceae</taxon>
        <taxon>Bacillariophycidae</taxon>
        <taxon>Bacillariales</taxon>
        <taxon>Bacillariaceae</taxon>
        <taxon>Nitzschia</taxon>
    </lineage>
</organism>
<evidence type="ECO:0000313" key="3">
    <source>
        <dbReference type="Proteomes" id="UP000693970"/>
    </source>
</evidence>
<reference evidence="2" key="1">
    <citation type="journal article" date="2021" name="Sci. Rep.">
        <title>Diploid genomic architecture of Nitzschia inconspicua, an elite biomass production diatom.</title>
        <authorList>
            <person name="Oliver A."/>
            <person name="Podell S."/>
            <person name="Pinowska A."/>
            <person name="Traller J.C."/>
            <person name="Smith S.R."/>
            <person name="McClure R."/>
            <person name="Beliaev A."/>
            <person name="Bohutskyi P."/>
            <person name="Hill E.A."/>
            <person name="Rabines A."/>
            <person name="Zheng H."/>
            <person name="Allen L.Z."/>
            <person name="Kuo A."/>
            <person name="Grigoriev I.V."/>
            <person name="Allen A.E."/>
            <person name="Hazlebeck D."/>
            <person name="Allen E.E."/>
        </authorList>
    </citation>
    <scope>NUCLEOTIDE SEQUENCE</scope>
    <source>
        <strain evidence="2">Hildebrandi</strain>
    </source>
</reference>
<reference evidence="2" key="2">
    <citation type="submission" date="2021-04" db="EMBL/GenBank/DDBJ databases">
        <authorList>
            <person name="Podell S."/>
        </authorList>
    </citation>
    <scope>NUCLEOTIDE SEQUENCE</scope>
    <source>
        <strain evidence="2">Hildebrandi</strain>
    </source>
</reference>
<sequence>MVTILSVQVVWLKKSNSRYDKKKGSMDSNVKSSRKVVQTPAFDSSKLDQIRQQKRREQVSMREKSRADNNMPPSDGIIPKAPSLAEFPQWIQDYVQWHVQQRQHYPVMELFQNPNAPKLLIRTCLGICGGLHDRIGQLPWDLYLAAKTKRLLLVAWQRPKELENFLLPNELSKGEDGDANTIMLDWRVPIDAHFGFNDIKIVRNHTQLFDGYPEDHPDDDFWKTQVDLALDRAISGEFSNIRILRHRLLGHLNEGVLEQRLRDEGWYENDMKHQPEQLHLTPTFGKIFHLFFRPSPAVYDEIKTVLHMLQLTPNQYTAVHCRVRHPKAHEAGSVVKGKNAKYPADKTGLPWDEGHPLREFACQTATTALQCARDIAKEDTTSSIQTISSLPIYFLADSNDLVRHVSLELQDTKGYLKANKTGIYQPLLNEVQATPHRRIVARDVTLENAHIDRQKGRDPPAYFGTFVDLYLAMQARCVVYGIGYYAAFAAKISGTTCSYLYAQEAWGSQVSKQAHICPNAVPEN</sequence>
<dbReference type="Proteomes" id="UP000693970">
    <property type="component" value="Unassembled WGS sequence"/>
</dbReference>
<evidence type="ECO:0000256" key="1">
    <source>
        <dbReference type="SAM" id="MobiDB-lite"/>
    </source>
</evidence>
<protein>
    <submittedName>
        <fullName evidence="2">Uncharacterized protein</fullName>
    </submittedName>
</protein>
<evidence type="ECO:0000313" key="2">
    <source>
        <dbReference type="EMBL" id="KAG7348355.1"/>
    </source>
</evidence>